<comment type="caution">
    <text evidence="1">The sequence shown here is derived from an EMBL/GenBank/DDBJ whole genome shotgun (WGS) entry which is preliminary data.</text>
</comment>
<dbReference type="PANTHER" id="PTHR37540:SF9">
    <property type="entry name" value="ZN(2)-C6 FUNGAL-TYPE DOMAIN-CONTAINING PROTEIN"/>
    <property type="match status" value="1"/>
</dbReference>
<evidence type="ECO:0008006" key="3">
    <source>
        <dbReference type="Google" id="ProtNLM"/>
    </source>
</evidence>
<keyword evidence="2" id="KW-1185">Reference proteome</keyword>
<protein>
    <recommendedName>
        <fullName evidence="3">Fungal-specific transcription factor domain-containing protein</fullName>
    </recommendedName>
</protein>
<dbReference type="Proteomes" id="UP001610446">
    <property type="component" value="Unassembled WGS sequence"/>
</dbReference>
<name>A0ABR4KEB3_9EURO</name>
<accession>A0ABR4KEB3</accession>
<gene>
    <name evidence="1" type="ORF">BJY01DRAFT_233225</name>
</gene>
<proteinExistence type="predicted"/>
<evidence type="ECO:0000313" key="1">
    <source>
        <dbReference type="EMBL" id="KAL2850593.1"/>
    </source>
</evidence>
<evidence type="ECO:0000313" key="2">
    <source>
        <dbReference type="Proteomes" id="UP001610446"/>
    </source>
</evidence>
<dbReference type="PANTHER" id="PTHR37540">
    <property type="entry name" value="TRANSCRIPTION FACTOR (ACR-2), PUTATIVE-RELATED-RELATED"/>
    <property type="match status" value="1"/>
</dbReference>
<reference evidence="1 2" key="1">
    <citation type="submission" date="2024-07" db="EMBL/GenBank/DDBJ databases">
        <title>Section-level genome sequencing and comparative genomics of Aspergillus sections Usti and Cavernicolus.</title>
        <authorList>
            <consortium name="Lawrence Berkeley National Laboratory"/>
            <person name="Nybo J.L."/>
            <person name="Vesth T.C."/>
            <person name="Theobald S."/>
            <person name="Frisvad J.C."/>
            <person name="Larsen T.O."/>
            <person name="Kjaerboelling I."/>
            <person name="Rothschild-Mancinelli K."/>
            <person name="Lyhne E.K."/>
            <person name="Kogle M.E."/>
            <person name="Barry K."/>
            <person name="Clum A."/>
            <person name="Na H."/>
            <person name="Ledsgaard L."/>
            <person name="Lin J."/>
            <person name="Lipzen A."/>
            <person name="Kuo A."/>
            <person name="Riley R."/>
            <person name="Mondo S."/>
            <person name="Labutti K."/>
            <person name="Haridas S."/>
            <person name="Pangalinan J."/>
            <person name="Salamov A.A."/>
            <person name="Simmons B.A."/>
            <person name="Magnuson J.K."/>
            <person name="Chen J."/>
            <person name="Drula E."/>
            <person name="Henrissat B."/>
            <person name="Wiebenga A."/>
            <person name="Lubbers R.J."/>
            <person name="Gomes A.C."/>
            <person name="Makela M.R."/>
            <person name="Stajich J."/>
            <person name="Grigoriev I.V."/>
            <person name="Mortensen U.H."/>
            <person name="De Vries R.P."/>
            <person name="Baker S.E."/>
            <person name="Andersen M.R."/>
        </authorList>
    </citation>
    <scope>NUCLEOTIDE SEQUENCE [LARGE SCALE GENOMIC DNA]</scope>
    <source>
        <strain evidence="1 2">CBS 123904</strain>
    </source>
</reference>
<organism evidence="1 2">
    <name type="scientific">Aspergillus pseudoustus</name>
    <dbReference type="NCBI Taxonomy" id="1810923"/>
    <lineage>
        <taxon>Eukaryota</taxon>
        <taxon>Fungi</taxon>
        <taxon>Dikarya</taxon>
        <taxon>Ascomycota</taxon>
        <taxon>Pezizomycotina</taxon>
        <taxon>Eurotiomycetes</taxon>
        <taxon>Eurotiomycetidae</taxon>
        <taxon>Eurotiales</taxon>
        <taxon>Aspergillaceae</taxon>
        <taxon>Aspergillus</taxon>
        <taxon>Aspergillus subgen. Nidulantes</taxon>
    </lineage>
</organism>
<sequence length="482" mass="54244">MPFEFIDNNTTIDRAARKRIRSRAATGKNANKTLIRPSKTTLLKNTTAAPFQAPTSLRKSHDSSVHVAVEITPPVDGGLQFPVRVRPESRYLVREALFFFTNVRHNPQLDGALVTPDNMRSLWVQFFFKDEAYFHCSVATSILCSKNQVNETAQGMRHIAHTYRLVQERLYGKEATSDMTIAILVIMSQYERLQGQYERGFIHVQGLYRMVQLRGGIVKLSRECWGIAQKLLRADLEYALQLGSKTLFGADGIEALREMGFPYVGCGEHIDPGDGSELDSYLKQSLRTDLWAAFADMRRLGVMLNDADAGHRQKLDGIDFHCSIIILGYRLLQINPLDETQATTMGDLENVIHLSLLAFLVTFLTGLDHRILDKPLLSRRLRFAINKLSTSTDAGHEGRLVHCVLMWSLCIGAAATFKYSEDEWLNPATQTAMQTLGLYVWEDTQQALAGFPWVIALHDRAAIALSSTQTLLRFSSSTDQLF</sequence>
<dbReference type="EMBL" id="JBFXLU010000036">
    <property type="protein sequence ID" value="KAL2850593.1"/>
    <property type="molecule type" value="Genomic_DNA"/>
</dbReference>